<evidence type="ECO:0000313" key="2">
    <source>
        <dbReference type="Proteomes" id="UP000308365"/>
    </source>
</evidence>
<organism evidence="1 2">
    <name type="scientific">Monodon monoceros</name>
    <name type="common">Narwhal</name>
    <name type="synonym">Ceratodon monodon</name>
    <dbReference type="NCBI Taxonomy" id="40151"/>
    <lineage>
        <taxon>Eukaryota</taxon>
        <taxon>Metazoa</taxon>
        <taxon>Chordata</taxon>
        <taxon>Craniata</taxon>
        <taxon>Vertebrata</taxon>
        <taxon>Euteleostomi</taxon>
        <taxon>Mammalia</taxon>
        <taxon>Eutheria</taxon>
        <taxon>Laurasiatheria</taxon>
        <taxon>Artiodactyla</taxon>
        <taxon>Whippomorpha</taxon>
        <taxon>Cetacea</taxon>
        <taxon>Odontoceti</taxon>
        <taxon>Monodontidae</taxon>
        <taxon>Monodon</taxon>
    </lineage>
</organism>
<name>A0A4U1F8L1_MONMO</name>
<proteinExistence type="predicted"/>
<dbReference type="Proteomes" id="UP000308365">
    <property type="component" value="Unassembled WGS sequence"/>
</dbReference>
<accession>A0A4U1F8L1</accession>
<comment type="caution">
    <text evidence="1">The sequence shown here is derived from an EMBL/GenBank/DDBJ whole genome shotgun (WGS) entry which is preliminary data.</text>
</comment>
<evidence type="ECO:0000313" key="1">
    <source>
        <dbReference type="EMBL" id="TKC45815.1"/>
    </source>
</evidence>
<reference evidence="2" key="1">
    <citation type="journal article" date="2019" name="IScience">
        <title>Narwhal Genome Reveals Long-Term Low Genetic Diversity despite Current Large Abundance Size.</title>
        <authorList>
            <person name="Westbury M.V."/>
            <person name="Petersen B."/>
            <person name="Garde E."/>
            <person name="Heide-Jorgensen M.P."/>
            <person name="Lorenzen E.D."/>
        </authorList>
    </citation>
    <scope>NUCLEOTIDE SEQUENCE [LARGE SCALE GENOMIC DNA]</scope>
</reference>
<protein>
    <submittedName>
        <fullName evidence="1">Uncharacterized protein</fullName>
    </submittedName>
</protein>
<gene>
    <name evidence="1" type="ORF">EI555_021318</name>
</gene>
<dbReference type="AlphaFoldDB" id="A0A4U1F8L1"/>
<dbReference type="EMBL" id="RWIC01000299">
    <property type="protein sequence ID" value="TKC45815.1"/>
    <property type="molecule type" value="Genomic_DNA"/>
</dbReference>
<sequence length="67" mass="7462">MRHLPGGGEGLAVADFCLYPGHFRRPSRDSLIAMVCQDEAPRDETCDLRMDEDAEYGSEPSLICTEM</sequence>